<protein>
    <submittedName>
        <fullName evidence="1">Uncharacterized protein</fullName>
    </submittedName>
</protein>
<sequence>MIWTTKDGRRLKLSEMATPHIRSCISMLEGLRARSAFMEDLSKYQVVHDIWTIINAREWILAFELELTRRSTRTSFT</sequence>
<reference evidence="1" key="1">
    <citation type="journal article" date="2015" name="Nature">
        <title>Complex archaea that bridge the gap between prokaryotes and eukaryotes.</title>
        <authorList>
            <person name="Spang A."/>
            <person name="Saw J.H."/>
            <person name="Jorgensen S.L."/>
            <person name="Zaremba-Niedzwiedzka K."/>
            <person name="Martijn J."/>
            <person name="Lind A.E."/>
            <person name="van Eijk R."/>
            <person name="Schleper C."/>
            <person name="Guy L."/>
            <person name="Ettema T.J."/>
        </authorList>
    </citation>
    <scope>NUCLEOTIDE SEQUENCE</scope>
</reference>
<accession>A0A0F9AW43</accession>
<evidence type="ECO:0000313" key="1">
    <source>
        <dbReference type="EMBL" id="KKK82674.1"/>
    </source>
</evidence>
<comment type="caution">
    <text evidence="1">The sequence shown here is derived from an EMBL/GenBank/DDBJ whole genome shotgun (WGS) entry which is preliminary data.</text>
</comment>
<proteinExistence type="predicted"/>
<organism evidence="1">
    <name type="scientific">marine sediment metagenome</name>
    <dbReference type="NCBI Taxonomy" id="412755"/>
    <lineage>
        <taxon>unclassified sequences</taxon>
        <taxon>metagenomes</taxon>
        <taxon>ecological metagenomes</taxon>
    </lineage>
</organism>
<name>A0A0F9AW43_9ZZZZ</name>
<dbReference type="AlphaFoldDB" id="A0A0F9AW43"/>
<dbReference type="EMBL" id="LAZR01052564">
    <property type="protein sequence ID" value="KKK82674.1"/>
    <property type="molecule type" value="Genomic_DNA"/>
</dbReference>
<gene>
    <name evidence="1" type="ORF">LCGC14_2801060</name>
</gene>